<keyword evidence="1" id="KW-0732">Signal</keyword>
<gene>
    <name evidence="2" type="ORF">FFLO_02849</name>
</gene>
<proteinExistence type="predicted"/>
<accession>A0A8K0NTN3</accession>
<evidence type="ECO:0000313" key="3">
    <source>
        <dbReference type="Proteomes" id="UP000812966"/>
    </source>
</evidence>
<feature type="signal peptide" evidence="1">
    <location>
        <begin position="1"/>
        <end position="15"/>
    </location>
</feature>
<organism evidence="2 3">
    <name type="scientific">Filobasidium floriforme</name>
    <dbReference type="NCBI Taxonomy" id="5210"/>
    <lineage>
        <taxon>Eukaryota</taxon>
        <taxon>Fungi</taxon>
        <taxon>Dikarya</taxon>
        <taxon>Basidiomycota</taxon>
        <taxon>Agaricomycotina</taxon>
        <taxon>Tremellomycetes</taxon>
        <taxon>Filobasidiales</taxon>
        <taxon>Filobasidiaceae</taxon>
        <taxon>Filobasidium</taxon>
    </lineage>
</organism>
<protein>
    <submittedName>
        <fullName evidence="2">Uncharacterized protein</fullName>
    </submittedName>
</protein>
<name>A0A8K0NTN3_9TREE</name>
<feature type="chain" id="PRO_5035462079" evidence="1">
    <location>
        <begin position="16"/>
        <end position="100"/>
    </location>
</feature>
<reference evidence="2" key="1">
    <citation type="submission" date="2020-04" db="EMBL/GenBank/DDBJ databases">
        <title>Analysis of mating type loci in Filobasidium floriforme.</title>
        <authorList>
            <person name="Nowrousian M."/>
        </authorList>
    </citation>
    <scope>NUCLEOTIDE SEQUENCE</scope>
    <source>
        <strain evidence="2">CBS 6242</strain>
    </source>
</reference>
<keyword evidence="3" id="KW-1185">Reference proteome</keyword>
<dbReference type="EMBL" id="JABELV010000048">
    <property type="protein sequence ID" value="KAG7558196.1"/>
    <property type="molecule type" value="Genomic_DNA"/>
</dbReference>
<dbReference type="AlphaFoldDB" id="A0A8K0NTN3"/>
<dbReference type="Proteomes" id="UP000812966">
    <property type="component" value="Unassembled WGS sequence"/>
</dbReference>
<evidence type="ECO:0000256" key="1">
    <source>
        <dbReference type="SAM" id="SignalP"/>
    </source>
</evidence>
<evidence type="ECO:0000313" key="2">
    <source>
        <dbReference type="EMBL" id="KAG7558196.1"/>
    </source>
</evidence>
<comment type="caution">
    <text evidence="2">The sequence shown here is derived from an EMBL/GenBank/DDBJ whole genome shotgun (WGS) entry which is preliminary data.</text>
</comment>
<sequence>MFTFMSMFIFTGWTAEWGRLMSLSVGSTSEERMLATSMSADQGQDDAQGLDPTLTLAVHLVRKGFIGRKLTMMMTSSKDDLDDEIYANQSSDSGSFFGGP</sequence>